<dbReference type="OrthoDB" id="3553547at2759"/>
<evidence type="ECO:0000313" key="4">
    <source>
        <dbReference type="Proteomes" id="UP000190312"/>
    </source>
</evidence>
<evidence type="ECO:0000256" key="1">
    <source>
        <dbReference type="SAM" id="Coils"/>
    </source>
</evidence>
<feature type="region of interest" description="Disordered" evidence="2">
    <location>
        <begin position="118"/>
        <end position="142"/>
    </location>
</feature>
<dbReference type="EMBL" id="MKZY01000012">
    <property type="protein sequence ID" value="OOO03900.1"/>
    <property type="molecule type" value="Genomic_DNA"/>
</dbReference>
<dbReference type="AlphaFoldDB" id="A0A1S9D4B6"/>
<evidence type="ECO:0000313" key="3">
    <source>
        <dbReference type="EMBL" id="OOO03900.1"/>
    </source>
</evidence>
<proteinExistence type="predicted"/>
<evidence type="ECO:0000256" key="2">
    <source>
        <dbReference type="SAM" id="MobiDB-lite"/>
    </source>
</evidence>
<accession>A0A1S9D4B6</accession>
<protein>
    <submittedName>
        <fullName evidence="3">Uncharacterized protein</fullName>
    </submittedName>
</protein>
<organism evidence="3 4">
    <name type="scientific">Aspergillus oryzae</name>
    <name type="common">Yellow koji mold</name>
    <dbReference type="NCBI Taxonomy" id="5062"/>
    <lineage>
        <taxon>Eukaryota</taxon>
        <taxon>Fungi</taxon>
        <taxon>Dikarya</taxon>
        <taxon>Ascomycota</taxon>
        <taxon>Pezizomycotina</taxon>
        <taxon>Eurotiomycetes</taxon>
        <taxon>Eurotiomycetidae</taxon>
        <taxon>Eurotiales</taxon>
        <taxon>Aspergillaceae</taxon>
        <taxon>Aspergillus</taxon>
        <taxon>Aspergillus subgen. Circumdati</taxon>
    </lineage>
</organism>
<name>A0A1S9D4B6_ASPOZ</name>
<gene>
    <name evidence="3" type="ORF">OAory_01095410</name>
</gene>
<sequence>MAPAGGSCLLEEPVDILDISAGRLGVVSILGGGAAFGSLLSEGTHASAVLANEEYGFGNVHRRDWRYLPLGGHPDLHRDQRCERSTQPLPAAAERCRNPSGCYVEAIESFPLHPSHYENGKDANAGFSPPGRSRDRQESQIVSDGPDAALVAKILRANNRLLSLQNKVALKRSEVQELRTALRFKREEEADIRAEFIGHVTVAQGTLRNVQPLLQNNEALLSATGIYSDMEAEYNRAESELERDEYMLIKAMEEFARLSEDHPSPPTLDEPPLVDHDSLGDAISTTSSAPEDPPDVVDYVSRVAEVRMTQEHLIDLDREWLFYQEKKEERESMNIPMDDESIEFLRTYEEERREICDELFHLQLDMNQLRTVCFEKGHLTHEYIQGRDFVYELYPAATTNQPEDPLKASTEEDTSPFDPIEEKVSQTKFVNKWILHRLRQSTVEIGHLKSLPEIKSLCDQGYDDRKISQLSLKQWFEDETAISPPPPSATSDTSVQEPGSVVRDTLSGSHSG</sequence>
<reference evidence="3 4" key="1">
    <citation type="submission" date="2016-10" db="EMBL/GenBank/DDBJ databases">
        <title>Genome sequencing of Aspergillus oryzae BCC7051.</title>
        <authorList>
            <person name="Thammarongtham C."/>
            <person name="Vorapreeda T."/>
            <person name="Nookaew I."/>
            <person name="Srisuk T."/>
            <person name="Land M."/>
            <person name="Jeennor S."/>
            <person name="Laoteng K."/>
        </authorList>
    </citation>
    <scope>NUCLEOTIDE SEQUENCE [LARGE SCALE GENOMIC DNA]</scope>
    <source>
        <strain evidence="3 4">BCC7051</strain>
    </source>
</reference>
<dbReference type="Proteomes" id="UP000190312">
    <property type="component" value="Unassembled WGS sequence"/>
</dbReference>
<dbReference type="VEuPathDB" id="FungiDB:AO090026000161"/>
<keyword evidence="1" id="KW-0175">Coiled coil</keyword>
<feature type="coiled-coil region" evidence="1">
    <location>
        <begin position="161"/>
        <end position="195"/>
    </location>
</feature>
<feature type="region of interest" description="Disordered" evidence="2">
    <location>
        <begin position="477"/>
        <end position="512"/>
    </location>
</feature>
<feature type="region of interest" description="Disordered" evidence="2">
    <location>
        <begin position="259"/>
        <end position="295"/>
    </location>
</feature>
<comment type="caution">
    <text evidence="3">The sequence shown here is derived from an EMBL/GenBank/DDBJ whole genome shotgun (WGS) entry which is preliminary data.</text>
</comment>